<sequence length="191" mass="22810">MPDADPRPWSNAEKRWLLLCVKQAELDKPTDEFGFGKVLNGVHLYLDFLRRSERFGHRSIDEVKSQVCDIRKEVETIARKAPVDLRMLNDSYQLIQWVLMDAEPYPVTMKELDEGDRYHQDFQERYYRYKNYINTEGWTIIPRIWYRSDACAYDKWSRLTVMHYHLKAMACEFEEAVKEIEQPKGSSKTTM</sequence>
<comment type="caution">
    <text evidence="1">The sequence shown here is derived from an EMBL/GenBank/DDBJ whole genome shotgun (WGS) entry which is preliminary data.</text>
</comment>
<organism evidence="1 2">
    <name type="scientific">Apiospora rasikravindrae</name>
    <dbReference type="NCBI Taxonomy" id="990691"/>
    <lineage>
        <taxon>Eukaryota</taxon>
        <taxon>Fungi</taxon>
        <taxon>Dikarya</taxon>
        <taxon>Ascomycota</taxon>
        <taxon>Pezizomycotina</taxon>
        <taxon>Sordariomycetes</taxon>
        <taxon>Xylariomycetidae</taxon>
        <taxon>Amphisphaeriales</taxon>
        <taxon>Apiosporaceae</taxon>
        <taxon>Apiospora</taxon>
    </lineage>
</organism>
<keyword evidence="2" id="KW-1185">Reference proteome</keyword>
<evidence type="ECO:0000313" key="2">
    <source>
        <dbReference type="Proteomes" id="UP001444661"/>
    </source>
</evidence>
<proteinExistence type="predicted"/>
<name>A0ABR1SE90_9PEZI</name>
<dbReference type="Proteomes" id="UP001444661">
    <property type="component" value="Unassembled WGS sequence"/>
</dbReference>
<protein>
    <submittedName>
        <fullName evidence="1">Uncharacterized protein</fullName>
    </submittedName>
</protein>
<accession>A0ABR1SE90</accession>
<dbReference type="EMBL" id="JAQQWK010000010">
    <property type="protein sequence ID" value="KAK8030130.1"/>
    <property type="molecule type" value="Genomic_DNA"/>
</dbReference>
<evidence type="ECO:0000313" key="1">
    <source>
        <dbReference type="EMBL" id="KAK8030130.1"/>
    </source>
</evidence>
<reference evidence="1 2" key="1">
    <citation type="submission" date="2023-01" db="EMBL/GenBank/DDBJ databases">
        <title>Analysis of 21 Apiospora genomes using comparative genomics revels a genus with tremendous synthesis potential of carbohydrate active enzymes and secondary metabolites.</title>
        <authorList>
            <person name="Sorensen T."/>
        </authorList>
    </citation>
    <scope>NUCLEOTIDE SEQUENCE [LARGE SCALE GENOMIC DNA]</scope>
    <source>
        <strain evidence="1 2">CBS 33761</strain>
    </source>
</reference>
<gene>
    <name evidence="1" type="ORF">PG993_011421</name>
</gene>